<dbReference type="Gene3D" id="1.10.2020.10">
    <property type="entry name" value="uronate isomerase, domain 2, chain A"/>
    <property type="match status" value="1"/>
</dbReference>
<reference evidence="8" key="1">
    <citation type="journal article" date="2023" name="PeerJ">
        <title>Selection and evaluation of lactic acid bacteria from chicken feces in Thailand as potential probiotics.</title>
        <authorList>
            <person name="Khurajog B."/>
            <person name="Disastra Y."/>
            <person name="Lawwyne L.D."/>
            <person name="Sirichokchatchawan W."/>
            <person name="Niyomtham W."/>
            <person name="Yindee J."/>
            <person name="Hampson D.J."/>
            <person name="Prapasarakul N."/>
        </authorList>
    </citation>
    <scope>NUCLEOTIDE SEQUENCE</scope>
    <source>
        <strain evidence="8">BF9</strain>
    </source>
</reference>
<keyword evidence="6 7" id="KW-0413">Isomerase</keyword>
<dbReference type="EC" id="5.3.1.12" evidence="4 7"/>
<gene>
    <name evidence="7 8" type="primary">uxaC</name>
    <name evidence="8" type="ORF">R0G89_04140</name>
</gene>
<organism evidence="8 9">
    <name type="scientific">Pediococcus acidilactici</name>
    <dbReference type="NCBI Taxonomy" id="1254"/>
    <lineage>
        <taxon>Bacteria</taxon>
        <taxon>Bacillati</taxon>
        <taxon>Bacillota</taxon>
        <taxon>Bacilli</taxon>
        <taxon>Lactobacillales</taxon>
        <taxon>Lactobacillaceae</taxon>
        <taxon>Pediococcus</taxon>
        <taxon>Pediococcus acidilactici group</taxon>
    </lineage>
</organism>
<protein>
    <recommendedName>
        <fullName evidence="5 7">Uronate isomerase</fullName>
        <ecNumber evidence="4 7">5.3.1.12</ecNumber>
    </recommendedName>
    <alternativeName>
        <fullName evidence="7">Glucuronate isomerase</fullName>
    </alternativeName>
    <alternativeName>
        <fullName evidence="7">Uronic isomerase</fullName>
    </alternativeName>
</protein>
<dbReference type="Gene3D" id="3.20.20.140">
    <property type="entry name" value="Metal-dependent hydrolases"/>
    <property type="match status" value="1"/>
</dbReference>
<dbReference type="PANTHER" id="PTHR30068:SF4">
    <property type="entry name" value="URONATE ISOMERASE"/>
    <property type="match status" value="1"/>
</dbReference>
<dbReference type="InterPro" id="IPR032466">
    <property type="entry name" value="Metal_Hydrolase"/>
</dbReference>
<dbReference type="GO" id="GO:0019698">
    <property type="term" value="P:D-galacturonate catabolic process"/>
    <property type="evidence" value="ECO:0007669"/>
    <property type="project" value="TreeGrafter"/>
</dbReference>
<evidence type="ECO:0000256" key="6">
    <source>
        <dbReference type="ARBA" id="ARBA00023235"/>
    </source>
</evidence>
<comment type="similarity">
    <text evidence="3 7">Belongs to the metallo-dependent hydrolases superfamily. Uronate isomerase family.</text>
</comment>
<sequence length="472" mass="54469">MKLLDKDFLLENEMAKTLFHDYAEKMPIIDYHCHLSPQAIYENKNYPNISRIWLNEGTYGDHYKWRLMRANGVSEDLITGDGDEYQKFLAWADTIEHAYGNPLYEWTHLELRRFFGIDEPLTVKSAPQIWEKANQLLATDDFKPRNLIKNSNVKLVATTDDPASDLHYHKLLQDEEAESGFKTVPAMRPDKLMQIEKPGFGEYLQTLAKAAGVTINSFQDLAKALRQRFEFFKDMGSRLSDHSLPSYHFVELSEAELDQILTKAADGATLTERERDGYTTALLEILMKLNNEFDWVMQFHINSLRDANKPMYEKLGPDTGFDSMGTQPDIVDGIQKLMTKMSAEGVVPKMIFYSLNPNDWMELATLMQSFQGQTKQRIQLGAAWWFNDTAEGMDEQLRVFAQQSLLPNFVGMLTDSRSFLSYPRHEYFRRVLCNFFGRLVAQGRVPDDAEILGKVVQNIAYNNAHEYFGFFD</sequence>
<comment type="catalytic activity">
    <reaction evidence="7">
        <text>aldehydo-D-galacturonate = keto-D-tagaturonate</text>
        <dbReference type="Rhea" id="RHEA:27702"/>
        <dbReference type="ChEBI" id="CHEBI:12952"/>
        <dbReference type="ChEBI" id="CHEBI:17886"/>
    </reaction>
</comment>
<dbReference type="SUPFAM" id="SSF51556">
    <property type="entry name" value="Metallo-dependent hydrolases"/>
    <property type="match status" value="1"/>
</dbReference>
<dbReference type="GO" id="GO:0042840">
    <property type="term" value="P:D-glucuronate catabolic process"/>
    <property type="evidence" value="ECO:0007669"/>
    <property type="project" value="TreeGrafter"/>
</dbReference>
<evidence type="ECO:0000256" key="5">
    <source>
        <dbReference type="ARBA" id="ARBA00020555"/>
    </source>
</evidence>
<dbReference type="EMBL" id="JAWJAV010000002">
    <property type="protein sequence ID" value="MDV2620921.1"/>
    <property type="molecule type" value="Genomic_DNA"/>
</dbReference>
<comment type="caution">
    <text evidence="8">The sequence shown here is derived from an EMBL/GenBank/DDBJ whole genome shotgun (WGS) entry which is preliminary data.</text>
</comment>
<dbReference type="RefSeq" id="WP_008841521.1">
    <property type="nucleotide sequence ID" value="NZ_CP050079.1"/>
</dbReference>
<evidence type="ECO:0000256" key="4">
    <source>
        <dbReference type="ARBA" id="ARBA00012546"/>
    </source>
</evidence>
<dbReference type="GeneID" id="57366804"/>
<evidence type="ECO:0000313" key="8">
    <source>
        <dbReference type="EMBL" id="MDV2620921.1"/>
    </source>
</evidence>
<dbReference type="GO" id="GO:0008880">
    <property type="term" value="F:glucuronate isomerase activity"/>
    <property type="evidence" value="ECO:0007669"/>
    <property type="project" value="UniProtKB-UniRule"/>
</dbReference>
<evidence type="ECO:0000256" key="7">
    <source>
        <dbReference type="HAMAP-Rule" id="MF_00675"/>
    </source>
</evidence>
<reference evidence="8" key="2">
    <citation type="submission" date="2023-10" db="EMBL/GenBank/DDBJ databases">
        <authorList>
            <person name="Khurajog B."/>
        </authorList>
    </citation>
    <scope>NUCLEOTIDE SEQUENCE</scope>
    <source>
        <strain evidence="8">BF9</strain>
    </source>
</reference>
<dbReference type="InterPro" id="IPR003766">
    <property type="entry name" value="Uronate_isomerase"/>
</dbReference>
<evidence type="ECO:0000313" key="9">
    <source>
        <dbReference type="Proteomes" id="UP001280897"/>
    </source>
</evidence>
<comment type="catalytic activity">
    <reaction evidence="1 7">
        <text>D-glucuronate = D-fructuronate</text>
        <dbReference type="Rhea" id="RHEA:13049"/>
        <dbReference type="ChEBI" id="CHEBI:58720"/>
        <dbReference type="ChEBI" id="CHEBI:59863"/>
        <dbReference type="EC" id="5.3.1.12"/>
    </reaction>
</comment>
<evidence type="ECO:0000256" key="3">
    <source>
        <dbReference type="ARBA" id="ARBA00008397"/>
    </source>
</evidence>
<dbReference type="HAMAP" id="MF_00675">
    <property type="entry name" value="UxaC"/>
    <property type="match status" value="1"/>
</dbReference>
<evidence type="ECO:0000256" key="2">
    <source>
        <dbReference type="ARBA" id="ARBA00004892"/>
    </source>
</evidence>
<evidence type="ECO:0000256" key="1">
    <source>
        <dbReference type="ARBA" id="ARBA00001165"/>
    </source>
</evidence>
<dbReference type="Proteomes" id="UP001280897">
    <property type="component" value="Unassembled WGS sequence"/>
</dbReference>
<dbReference type="NCBIfam" id="NF002794">
    <property type="entry name" value="PRK02925.1"/>
    <property type="match status" value="1"/>
</dbReference>
<dbReference type="PANTHER" id="PTHR30068">
    <property type="entry name" value="URONATE ISOMERASE"/>
    <property type="match status" value="1"/>
</dbReference>
<name>A0AAW8YGQ9_PEDAC</name>
<proteinExistence type="inferred from homology"/>
<comment type="pathway">
    <text evidence="2 7">Carbohydrate metabolism; pentose and glucuronate interconversion.</text>
</comment>
<dbReference type="AlphaFoldDB" id="A0AAW8YGQ9"/>
<dbReference type="Pfam" id="PF02614">
    <property type="entry name" value="UxaC"/>
    <property type="match status" value="1"/>
</dbReference>
<accession>A0AAW8YGQ9</accession>